<keyword evidence="3" id="KW-1185">Reference proteome</keyword>
<sequence length="86" mass="9007">MVSCSGGTCSDVAETPDRGKSGGVIGSWIDAVGECSDTDMKLSSKPSESEEEMCGFDASIYVRAPKQWNPSCLLGLLKDSDPSPVC</sequence>
<protein>
    <submittedName>
        <fullName evidence="2">Uncharacterized protein</fullName>
    </submittedName>
</protein>
<gene>
    <name evidence="2" type="ORF">EOD39_10499</name>
</gene>
<comment type="caution">
    <text evidence="2">The sequence shown here is derived from an EMBL/GenBank/DDBJ whole genome shotgun (WGS) entry which is preliminary data.</text>
</comment>
<proteinExistence type="predicted"/>
<evidence type="ECO:0000313" key="3">
    <source>
        <dbReference type="Proteomes" id="UP000289886"/>
    </source>
</evidence>
<organism evidence="2 3">
    <name type="scientific">Acipenser ruthenus</name>
    <name type="common">Sterlet sturgeon</name>
    <dbReference type="NCBI Taxonomy" id="7906"/>
    <lineage>
        <taxon>Eukaryota</taxon>
        <taxon>Metazoa</taxon>
        <taxon>Chordata</taxon>
        <taxon>Craniata</taxon>
        <taxon>Vertebrata</taxon>
        <taxon>Euteleostomi</taxon>
        <taxon>Actinopterygii</taxon>
        <taxon>Chondrostei</taxon>
        <taxon>Acipenseriformes</taxon>
        <taxon>Acipenseridae</taxon>
        <taxon>Acipenser</taxon>
    </lineage>
</organism>
<reference evidence="2 3" key="1">
    <citation type="submission" date="2019-01" db="EMBL/GenBank/DDBJ databases">
        <title>Draft Genome and Complete Hox-Cluster Characterization of the Sterlet Sturgeon (Acipenser ruthenus).</title>
        <authorList>
            <person name="Wei Q."/>
        </authorList>
    </citation>
    <scope>NUCLEOTIDE SEQUENCE [LARGE SCALE GENOMIC DNA]</scope>
    <source>
        <strain evidence="2">WHYD16114868_AA</strain>
        <tissue evidence="2">Blood</tissue>
    </source>
</reference>
<feature type="region of interest" description="Disordered" evidence="1">
    <location>
        <begin position="1"/>
        <end position="23"/>
    </location>
</feature>
<evidence type="ECO:0000256" key="1">
    <source>
        <dbReference type="SAM" id="MobiDB-lite"/>
    </source>
</evidence>
<accession>A0A444TXU0</accession>
<name>A0A444TXU0_ACIRT</name>
<dbReference type="AlphaFoldDB" id="A0A444TXU0"/>
<dbReference type="Proteomes" id="UP000289886">
    <property type="component" value="Unassembled WGS sequence"/>
</dbReference>
<dbReference type="EMBL" id="SCEB01215790">
    <property type="protein sequence ID" value="RXM27700.1"/>
    <property type="molecule type" value="Genomic_DNA"/>
</dbReference>
<evidence type="ECO:0000313" key="2">
    <source>
        <dbReference type="EMBL" id="RXM27700.1"/>
    </source>
</evidence>